<keyword evidence="5" id="KW-1185">Reference proteome</keyword>
<evidence type="ECO:0000256" key="1">
    <source>
        <dbReference type="ARBA" id="ARBA00005323"/>
    </source>
</evidence>
<gene>
    <name evidence="4" type="ORF">R7226_17470</name>
</gene>
<dbReference type="PANTHER" id="PTHR28004:SF2">
    <property type="entry name" value="D-SERINE DEHYDRATASE"/>
    <property type="match status" value="1"/>
</dbReference>
<dbReference type="Proteomes" id="UP001284601">
    <property type="component" value="Unassembled WGS sequence"/>
</dbReference>
<evidence type="ECO:0000313" key="5">
    <source>
        <dbReference type="Proteomes" id="UP001284601"/>
    </source>
</evidence>
<dbReference type="EMBL" id="JAWSTH010000048">
    <property type="protein sequence ID" value="MDW5596141.1"/>
    <property type="molecule type" value="Genomic_DNA"/>
</dbReference>
<organism evidence="4 5">
    <name type="scientific">Conexibacter stalactiti</name>
    <dbReference type="NCBI Taxonomy" id="1940611"/>
    <lineage>
        <taxon>Bacteria</taxon>
        <taxon>Bacillati</taxon>
        <taxon>Actinomycetota</taxon>
        <taxon>Thermoleophilia</taxon>
        <taxon>Solirubrobacterales</taxon>
        <taxon>Conexibacteraceae</taxon>
        <taxon>Conexibacter</taxon>
    </lineage>
</organism>
<proteinExistence type="inferred from homology"/>
<dbReference type="InterPro" id="IPR029066">
    <property type="entry name" value="PLP-binding_barrel"/>
</dbReference>
<dbReference type="RefSeq" id="WP_318598521.1">
    <property type="nucleotide sequence ID" value="NZ_JAWSTH010000048.1"/>
</dbReference>
<accession>A0ABU4HS72</accession>
<dbReference type="GO" id="GO:0008784">
    <property type="term" value="F:alanine racemase activity"/>
    <property type="evidence" value="ECO:0007669"/>
    <property type="project" value="UniProtKB-EC"/>
</dbReference>
<dbReference type="SUPFAM" id="SSF51419">
    <property type="entry name" value="PLP-binding barrel"/>
    <property type="match status" value="1"/>
</dbReference>
<dbReference type="InterPro" id="IPR026956">
    <property type="entry name" value="D-ser_dehydrat-like_dom"/>
</dbReference>
<dbReference type="Pfam" id="PF01168">
    <property type="entry name" value="Ala_racemase_N"/>
    <property type="match status" value="1"/>
</dbReference>
<reference evidence="5" key="1">
    <citation type="submission" date="2023-07" db="EMBL/GenBank/DDBJ databases">
        <title>Conexibacter stalactiti sp. nov., isolated from stalactites in a lava cave and emended description of the genus Conexibacter.</title>
        <authorList>
            <person name="Lee S.D."/>
        </authorList>
    </citation>
    <scope>NUCLEOTIDE SEQUENCE [LARGE SCALE GENOMIC DNA]</scope>
    <source>
        <strain evidence="5">KCTC 39840</strain>
    </source>
</reference>
<dbReference type="EC" id="5.1.1.1" evidence="4"/>
<name>A0ABU4HS72_9ACTN</name>
<protein>
    <submittedName>
        <fullName evidence="4">Alanine racemase</fullName>
        <ecNumber evidence="4">5.1.1.1</ecNumber>
    </submittedName>
</protein>
<feature type="domain" description="D-serine dehydratase-like" evidence="3">
    <location>
        <begin position="297"/>
        <end position="392"/>
    </location>
</feature>
<dbReference type="InterPro" id="IPR001608">
    <property type="entry name" value="Ala_racemase_N"/>
</dbReference>
<comment type="caution">
    <text evidence="4">The sequence shown here is derived from an EMBL/GenBank/DDBJ whole genome shotgun (WGS) entry which is preliminary data.</text>
</comment>
<dbReference type="InterPro" id="IPR042208">
    <property type="entry name" value="D-ser_dehydrat-like_sf"/>
</dbReference>
<evidence type="ECO:0000256" key="2">
    <source>
        <dbReference type="ARBA" id="ARBA00023239"/>
    </source>
</evidence>
<dbReference type="Gene3D" id="3.20.20.10">
    <property type="entry name" value="Alanine racemase"/>
    <property type="match status" value="1"/>
</dbReference>
<dbReference type="PANTHER" id="PTHR28004">
    <property type="entry name" value="ZGC:162816-RELATED"/>
    <property type="match status" value="1"/>
</dbReference>
<dbReference type="SMART" id="SM01119">
    <property type="entry name" value="D-ser_dehydrat"/>
    <property type="match status" value="1"/>
</dbReference>
<keyword evidence="2" id="KW-0456">Lyase</keyword>
<sequence>MSGAGGLRDAGARAARWEDAIGRHVSELETPVVVADLDVVDRNVARAAAYARERGLALWPHLKTHKTVALAARQRDAGAAGFTVAKTREAELFAAAGFGPLLLHYPAWGTAKWERLAQVAGQVPLTVALDSLAAAEGLDRALRARGTSAEVLIELDAGMRRTGVGGAAEALALAEGVERLAPAGGAASHSAGGAPMSSAPSGASASGLRVAGISCYPGHVRGTLAEVRDGLARVEQLLRATRDAFAAAGIRCDRVSGGSTATLFLAHETVMTEVRAGNYVFLDRSEARGAWQEDDAALQVHASVISTSVPGRMVLDTGSKTLGEAGAPAGLTGWGRLTTAPGAEVVSLNEEHAVCELPPELAATARVGDRHQLVPNHACTCVNLHDAILAARNGVVEEVWPLLTRGEVR</sequence>
<evidence type="ECO:0000259" key="3">
    <source>
        <dbReference type="SMART" id="SM01119"/>
    </source>
</evidence>
<comment type="similarity">
    <text evidence="1">Belongs to the DSD1 family.</text>
</comment>
<evidence type="ECO:0000313" key="4">
    <source>
        <dbReference type="EMBL" id="MDW5596141.1"/>
    </source>
</evidence>
<keyword evidence="4" id="KW-0413">Isomerase</keyword>
<dbReference type="InterPro" id="IPR051466">
    <property type="entry name" value="D-amino_acid_metab_enzyme"/>
</dbReference>
<dbReference type="Pfam" id="PF14031">
    <property type="entry name" value="D-ser_dehydrat"/>
    <property type="match status" value="1"/>
</dbReference>
<dbReference type="Gene3D" id="2.40.37.20">
    <property type="entry name" value="D-serine dehydratase-like domain"/>
    <property type="match status" value="1"/>
</dbReference>